<dbReference type="GO" id="GO:0008194">
    <property type="term" value="F:UDP-glycosyltransferase activity"/>
    <property type="evidence" value="ECO:0007669"/>
    <property type="project" value="InterPro"/>
</dbReference>
<dbReference type="EMBL" id="PVWQ01000002">
    <property type="protein sequence ID" value="RDW90305.1"/>
    <property type="molecule type" value="Genomic_DNA"/>
</dbReference>
<keyword evidence="2" id="KW-0808">Transferase</keyword>
<reference evidence="3 4" key="1">
    <citation type="journal article" date="2018" name="IMA Fungus">
        <title>IMA Genome-F 9: Draft genome sequence of Annulohypoxylon stygium, Aspergillus mulundensis, Berkeleyomyces basicola (syn. Thielaviopsis basicola), Ceratocystis smalleyi, two Cercospora beticola strains, Coleophoma cylindrospora, Fusarium fracticaudum, Phialophora cf. hyalina, and Morchella septimelata.</title>
        <authorList>
            <person name="Wingfield B.D."/>
            <person name="Bills G.F."/>
            <person name="Dong Y."/>
            <person name="Huang W."/>
            <person name="Nel W.J."/>
            <person name="Swalarsk-Parry B.S."/>
            <person name="Vaghefi N."/>
            <person name="Wilken P.M."/>
            <person name="An Z."/>
            <person name="de Beer Z.W."/>
            <person name="De Vos L."/>
            <person name="Chen L."/>
            <person name="Duong T.A."/>
            <person name="Gao Y."/>
            <person name="Hammerbacher A."/>
            <person name="Kikkert J.R."/>
            <person name="Li Y."/>
            <person name="Li H."/>
            <person name="Li K."/>
            <person name="Li Q."/>
            <person name="Liu X."/>
            <person name="Ma X."/>
            <person name="Naidoo K."/>
            <person name="Pethybridge S.J."/>
            <person name="Sun J."/>
            <person name="Steenkamp E.T."/>
            <person name="van der Nest M.A."/>
            <person name="van Wyk S."/>
            <person name="Wingfield M.J."/>
            <person name="Xiong C."/>
            <person name="Yue Q."/>
            <person name="Zhang X."/>
        </authorList>
    </citation>
    <scope>NUCLEOTIDE SEQUENCE [LARGE SCALE GENOMIC DNA]</scope>
    <source>
        <strain evidence="3 4">DSM 5745</strain>
    </source>
</reference>
<name>A0A3D8SVJ2_9EURO</name>
<dbReference type="GeneID" id="38112450"/>
<evidence type="ECO:0000256" key="2">
    <source>
        <dbReference type="ARBA" id="ARBA00022679"/>
    </source>
</evidence>
<keyword evidence="1" id="KW-0328">Glycosyltransferase</keyword>
<sequence length="493" mass="54179">MPDHKHIVLFLTNSELGQASVHLAVAHELASQSACEVHIASFPALKQQVDALNASIVFHTLLGRSMKEALADSGLPYLPTHAPGARGAVESYCKGLQYVVAPWDPAGYEPIYRACLDLLDKLNPDLIAVDPLFGPGEDACNVQRRRYLVLSPATFKDHLVQDQPYQGVLWKYPVISSGLPYPLPLLLIAINIYLIFKLVFHTFLSARVRALTQWRNQIGIPGDLTTIYANFNKKVAWLMPSIPQSDFPIKVPANVTGCGPIIPPFESAARDQSTASWLAQRPTILFNLGSHMKYKVDDAQQVITALSMVLGRFPDAQVLWKCQLSEDETNDIKGSSKPSGIEHLIPAAMRDRIRVTSWITPSPMSILAHDNAIMYVHHGGSNSFHEALAAGVPQVVCPVWLDTYDFAARVEYLGVGVRGNKKAAPHLEGEELGTAICEAMNGIRRGVMSMKAKELQGHILAQEESSQAQDVYGVGRRRAAKAMLEIIQTINVE</sequence>
<organism evidence="3 4">
    <name type="scientific">Aspergillus mulundensis</name>
    <dbReference type="NCBI Taxonomy" id="1810919"/>
    <lineage>
        <taxon>Eukaryota</taxon>
        <taxon>Fungi</taxon>
        <taxon>Dikarya</taxon>
        <taxon>Ascomycota</taxon>
        <taxon>Pezizomycotina</taxon>
        <taxon>Eurotiomycetes</taxon>
        <taxon>Eurotiomycetidae</taxon>
        <taxon>Eurotiales</taxon>
        <taxon>Aspergillaceae</taxon>
        <taxon>Aspergillus</taxon>
        <taxon>Aspergillus subgen. Nidulantes</taxon>
    </lineage>
</organism>
<protein>
    <recommendedName>
        <fullName evidence="5">UDP-glucoronosyl and UDP-glucosyl transferase family protein</fullName>
    </recommendedName>
</protein>
<dbReference type="OrthoDB" id="5835829at2759"/>
<dbReference type="Proteomes" id="UP000256690">
    <property type="component" value="Unassembled WGS sequence"/>
</dbReference>
<evidence type="ECO:0000313" key="4">
    <source>
        <dbReference type="Proteomes" id="UP000256690"/>
    </source>
</evidence>
<dbReference type="SUPFAM" id="SSF53756">
    <property type="entry name" value="UDP-Glycosyltransferase/glycogen phosphorylase"/>
    <property type="match status" value="1"/>
</dbReference>
<dbReference type="PANTHER" id="PTHR48043:SF145">
    <property type="entry name" value="FI06409P-RELATED"/>
    <property type="match status" value="1"/>
</dbReference>
<dbReference type="Gene3D" id="3.40.50.2000">
    <property type="entry name" value="Glycogen Phosphorylase B"/>
    <property type="match status" value="2"/>
</dbReference>
<gene>
    <name evidence="3" type="ORF">DSM5745_02080</name>
</gene>
<dbReference type="Pfam" id="PF00201">
    <property type="entry name" value="UDPGT"/>
    <property type="match status" value="1"/>
</dbReference>
<evidence type="ECO:0000313" key="3">
    <source>
        <dbReference type="EMBL" id="RDW90305.1"/>
    </source>
</evidence>
<dbReference type="InterPro" id="IPR002213">
    <property type="entry name" value="UDP_glucos_trans"/>
</dbReference>
<dbReference type="RefSeq" id="XP_026607259.1">
    <property type="nucleotide sequence ID" value="XM_026744096.1"/>
</dbReference>
<comment type="caution">
    <text evidence="3">The sequence shown here is derived from an EMBL/GenBank/DDBJ whole genome shotgun (WGS) entry which is preliminary data.</text>
</comment>
<dbReference type="CDD" id="cd03784">
    <property type="entry name" value="GT1_Gtf-like"/>
    <property type="match status" value="1"/>
</dbReference>
<dbReference type="PANTHER" id="PTHR48043">
    <property type="entry name" value="EG:EG0003.4 PROTEIN-RELATED"/>
    <property type="match status" value="1"/>
</dbReference>
<dbReference type="STRING" id="1810919.A0A3D8SVJ2"/>
<dbReference type="InterPro" id="IPR050271">
    <property type="entry name" value="UDP-glycosyltransferase"/>
</dbReference>
<proteinExistence type="predicted"/>
<keyword evidence="4" id="KW-1185">Reference proteome</keyword>
<dbReference type="AlphaFoldDB" id="A0A3D8SVJ2"/>
<evidence type="ECO:0008006" key="5">
    <source>
        <dbReference type="Google" id="ProtNLM"/>
    </source>
</evidence>
<accession>A0A3D8SVJ2</accession>
<evidence type="ECO:0000256" key="1">
    <source>
        <dbReference type="ARBA" id="ARBA00022676"/>
    </source>
</evidence>